<proteinExistence type="inferred from homology"/>
<dbReference type="NCBIfam" id="TIGR01727">
    <property type="entry name" value="oligo_HPY"/>
    <property type="match status" value="1"/>
</dbReference>
<dbReference type="SMART" id="SM00382">
    <property type="entry name" value="AAA"/>
    <property type="match status" value="1"/>
</dbReference>
<gene>
    <name evidence="6" type="ORF">GCM10008018_50870</name>
</gene>
<dbReference type="PANTHER" id="PTHR43776:SF8">
    <property type="entry name" value="ABC TRANSPORTER, ATP-BINDING PROTEIN"/>
    <property type="match status" value="1"/>
</dbReference>
<dbReference type="GO" id="GO:0005524">
    <property type="term" value="F:ATP binding"/>
    <property type="evidence" value="ECO:0007669"/>
    <property type="project" value="UniProtKB-KW"/>
</dbReference>
<keyword evidence="2" id="KW-0813">Transport</keyword>
<evidence type="ECO:0000313" key="6">
    <source>
        <dbReference type="EMBL" id="GFZ98493.1"/>
    </source>
</evidence>
<evidence type="ECO:0000256" key="2">
    <source>
        <dbReference type="ARBA" id="ARBA00022448"/>
    </source>
</evidence>
<comment type="similarity">
    <text evidence="1">Belongs to the ABC transporter superfamily.</text>
</comment>
<dbReference type="InterPro" id="IPR003439">
    <property type="entry name" value="ABC_transporter-like_ATP-bd"/>
</dbReference>
<evidence type="ECO:0000256" key="3">
    <source>
        <dbReference type="ARBA" id="ARBA00022741"/>
    </source>
</evidence>
<dbReference type="PROSITE" id="PS00211">
    <property type="entry name" value="ABC_TRANSPORTER_1"/>
    <property type="match status" value="1"/>
</dbReference>
<dbReference type="InterPro" id="IPR050319">
    <property type="entry name" value="ABC_transp_ATP-bind"/>
</dbReference>
<dbReference type="SUPFAM" id="SSF52540">
    <property type="entry name" value="P-loop containing nucleoside triphosphate hydrolases"/>
    <property type="match status" value="1"/>
</dbReference>
<keyword evidence="7" id="KW-1185">Reference proteome</keyword>
<accession>A0ABQ1F319</accession>
<dbReference type="EMBL" id="BMHE01000034">
    <property type="protein sequence ID" value="GFZ98493.1"/>
    <property type="molecule type" value="Genomic_DNA"/>
</dbReference>
<dbReference type="Pfam" id="PF08352">
    <property type="entry name" value="oligo_HPY"/>
    <property type="match status" value="1"/>
</dbReference>
<organism evidence="6 7">
    <name type="scientific">Paenibacillus marchantiophytorum</name>
    <dbReference type="NCBI Taxonomy" id="1619310"/>
    <lineage>
        <taxon>Bacteria</taxon>
        <taxon>Bacillati</taxon>
        <taxon>Bacillota</taxon>
        <taxon>Bacilli</taxon>
        <taxon>Bacillales</taxon>
        <taxon>Paenibacillaceae</taxon>
        <taxon>Paenibacillus</taxon>
    </lineage>
</organism>
<sequence>MSEPLVQVSQLKKYFPVRSNLFGKKTGDVKAVDGVDFTIRRGETFGLVGESGSGKSTIGRMLLRLGEKSEGEILYKGIDLYALTREELRKMRPQMQMVFQDPYSSLNPRIRIGEAIGEALIEHGFVGKGEVRERVLEVLHLCGLAAHHIDRFPHEFSGGQRQRIGIARAIALDPDFIVADEPVSALDVSIQAQIINLLHDLQESRQLTYLFISHDLSVVEHLCSTVGVLYLGSFVEVASRDELFDHPQHPYTRALLSAVPIADPTFKREKIILKGDIPSPLDPPSGCKFHTRCPLAQEVCQAERPALRDLGAGHLVACHLV</sequence>
<evidence type="ECO:0000256" key="4">
    <source>
        <dbReference type="ARBA" id="ARBA00022840"/>
    </source>
</evidence>
<keyword evidence="4 6" id="KW-0067">ATP-binding</keyword>
<dbReference type="InterPro" id="IPR003593">
    <property type="entry name" value="AAA+_ATPase"/>
</dbReference>
<feature type="domain" description="ABC transporter" evidence="5">
    <location>
        <begin position="6"/>
        <end position="256"/>
    </location>
</feature>
<evidence type="ECO:0000313" key="7">
    <source>
        <dbReference type="Proteomes" id="UP000615455"/>
    </source>
</evidence>
<dbReference type="PANTHER" id="PTHR43776">
    <property type="entry name" value="TRANSPORT ATP-BINDING PROTEIN"/>
    <property type="match status" value="1"/>
</dbReference>
<dbReference type="InterPro" id="IPR017871">
    <property type="entry name" value="ABC_transporter-like_CS"/>
</dbReference>
<dbReference type="Proteomes" id="UP000615455">
    <property type="component" value="Unassembled WGS sequence"/>
</dbReference>
<dbReference type="InterPro" id="IPR013563">
    <property type="entry name" value="Oligopep_ABC_C"/>
</dbReference>
<dbReference type="Pfam" id="PF00005">
    <property type="entry name" value="ABC_tran"/>
    <property type="match status" value="1"/>
</dbReference>
<dbReference type="InterPro" id="IPR027417">
    <property type="entry name" value="P-loop_NTPase"/>
</dbReference>
<comment type="caution">
    <text evidence="6">The sequence shown here is derived from an EMBL/GenBank/DDBJ whole genome shotgun (WGS) entry which is preliminary data.</text>
</comment>
<protein>
    <submittedName>
        <fullName evidence="6">ABC transporter ATP-binding protein</fullName>
    </submittedName>
</protein>
<dbReference type="CDD" id="cd03257">
    <property type="entry name" value="ABC_NikE_OppD_transporters"/>
    <property type="match status" value="1"/>
</dbReference>
<keyword evidence="3" id="KW-0547">Nucleotide-binding</keyword>
<dbReference type="Gene3D" id="3.40.50.300">
    <property type="entry name" value="P-loop containing nucleotide triphosphate hydrolases"/>
    <property type="match status" value="1"/>
</dbReference>
<evidence type="ECO:0000256" key="1">
    <source>
        <dbReference type="ARBA" id="ARBA00005417"/>
    </source>
</evidence>
<dbReference type="RefSeq" id="WP_189016601.1">
    <property type="nucleotide sequence ID" value="NZ_BMHE01000034.1"/>
</dbReference>
<name>A0ABQ1F319_9BACL</name>
<evidence type="ECO:0000259" key="5">
    <source>
        <dbReference type="PROSITE" id="PS50893"/>
    </source>
</evidence>
<dbReference type="PROSITE" id="PS50893">
    <property type="entry name" value="ABC_TRANSPORTER_2"/>
    <property type="match status" value="1"/>
</dbReference>
<reference evidence="7" key="1">
    <citation type="journal article" date="2019" name="Int. J. Syst. Evol. Microbiol.">
        <title>The Global Catalogue of Microorganisms (GCM) 10K type strain sequencing project: providing services to taxonomists for standard genome sequencing and annotation.</title>
        <authorList>
            <consortium name="The Broad Institute Genomics Platform"/>
            <consortium name="The Broad Institute Genome Sequencing Center for Infectious Disease"/>
            <person name="Wu L."/>
            <person name="Ma J."/>
        </authorList>
    </citation>
    <scope>NUCLEOTIDE SEQUENCE [LARGE SCALE GENOMIC DNA]</scope>
    <source>
        <strain evidence="7">CGMCC 1.15043</strain>
    </source>
</reference>